<comment type="caution">
    <text evidence="10">The sequence shown here is derived from an EMBL/GenBank/DDBJ whole genome shotgun (WGS) entry which is preliminary data.</text>
</comment>
<dbReference type="EMBL" id="JAAABM010000013">
    <property type="protein sequence ID" value="KAF7673147.1"/>
    <property type="molecule type" value="Genomic_DNA"/>
</dbReference>
<keyword evidence="4 6" id="KW-0235">DNA replication</keyword>
<evidence type="ECO:0000313" key="11">
    <source>
        <dbReference type="Proteomes" id="UP000596902"/>
    </source>
</evidence>
<dbReference type="GeneID" id="62206695"/>
<accession>A0A8H7B192</accession>
<dbReference type="PANTHER" id="PTHR21206">
    <property type="entry name" value="SLD5 PROTEIN"/>
    <property type="match status" value="1"/>
</dbReference>
<proteinExistence type="inferred from homology"/>
<dbReference type="PANTHER" id="PTHR21206:SF0">
    <property type="entry name" value="DNA REPLICATION COMPLEX GINS PROTEIN SLD5"/>
    <property type="match status" value="1"/>
</dbReference>
<evidence type="ECO:0000256" key="4">
    <source>
        <dbReference type="ARBA" id="ARBA00022705"/>
    </source>
</evidence>
<dbReference type="AlphaFoldDB" id="A0A8H7B192"/>
<dbReference type="Proteomes" id="UP000596902">
    <property type="component" value="Unassembled WGS sequence"/>
</dbReference>
<evidence type="ECO:0000256" key="5">
    <source>
        <dbReference type="ARBA" id="ARBA00023242"/>
    </source>
</evidence>
<dbReference type="InterPro" id="IPR031633">
    <property type="entry name" value="SLD5_C"/>
</dbReference>
<dbReference type="InterPro" id="IPR021151">
    <property type="entry name" value="GINS_A"/>
</dbReference>
<dbReference type="GO" id="GO:0006261">
    <property type="term" value="P:DNA-templated DNA replication"/>
    <property type="evidence" value="ECO:0007669"/>
    <property type="project" value="InterPro"/>
</dbReference>
<comment type="subcellular location">
    <subcellularLocation>
        <location evidence="1 6">Nucleus</location>
    </subcellularLocation>
</comment>
<reference evidence="10" key="2">
    <citation type="submission" date="2020-08" db="EMBL/GenBank/DDBJ databases">
        <title>Draft Genome Sequence of Cumin Blight Pathogen Alternaria burnsii.</title>
        <authorList>
            <person name="Feng Z."/>
        </authorList>
    </citation>
    <scope>NUCLEOTIDE SEQUENCE</scope>
    <source>
        <strain evidence="10">CBS107.38</strain>
    </source>
</reference>
<dbReference type="Gene3D" id="1.20.58.1030">
    <property type="match status" value="1"/>
</dbReference>
<dbReference type="GO" id="GO:0000811">
    <property type="term" value="C:GINS complex"/>
    <property type="evidence" value="ECO:0007669"/>
    <property type="project" value="UniProtKB-UniRule"/>
</dbReference>
<protein>
    <recommendedName>
        <fullName evidence="3 6">DNA replication complex GINS protein SLD5</fullName>
    </recommendedName>
</protein>
<evidence type="ECO:0000256" key="3">
    <source>
        <dbReference type="ARBA" id="ARBA00014804"/>
    </source>
</evidence>
<dbReference type="RefSeq" id="XP_038783482.1">
    <property type="nucleotide sequence ID" value="XM_038933517.1"/>
</dbReference>
<evidence type="ECO:0000313" key="10">
    <source>
        <dbReference type="EMBL" id="KAF7673147.1"/>
    </source>
</evidence>
<reference evidence="10" key="1">
    <citation type="submission" date="2020-01" db="EMBL/GenBank/DDBJ databases">
        <authorList>
            <person name="Feng Z.H.Z."/>
        </authorList>
    </citation>
    <scope>NUCLEOTIDE SEQUENCE</scope>
    <source>
        <strain evidence="10">CBS107.38</strain>
    </source>
</reference>
<comment type="similarity">
    <text evidence="2 6">Belongs to the GINS4/SLD5 family.</text>
</comment>
<dbReference type="CDD" id="cd21692">
    <property type="entry name" value="GINS_B_Sld5"/>
    <property type="match status" value="1"/>
</dbReference>
<gene>
    <name evidence="10" type="ORF">GT037_008470</name>
</gene>
<feature type="domain" description="DNA replication complex GINS protein SLD5 C-terminal" evidence="9">
    <location>
        <begin position="169"/>
        <end position="210"/>
    </location>
</feature>
<dbReference type="GO" id="GO:0000727">
    <property type="term" value="P:double-strand break repair via break-induced replication"/>
    <property type="evidence" value="ECO:0007669"/>
    <property type="project" value="TreeGrafter"/>
</dbReference>
<comment type="function">
    <text evidence="6">The GINS complex plays an essential role in the initiation of DNA replication.</text>
</comment>
<evidence type="ECO:0000256" key="1">
    <source>
        <dbReference type="ARBA" id="ARBA00004123"/>
    </source>
</evidence>
<dbReference type="Pfam" id="PF16922">
    <property type="entry name" value="SLD5_C"/>
    <property type="match status" value="1"/>
</dbReference>
<evidence type="ECO:0000256" key="2">
    <source>
        <dbReference type="ARBA" id="ARBA00008187"/>
    </source>
</evidence>
<feature type="compositionally biased region" description="Polar residues" evidence="7">
    <location>
        <begin position="233"/>
        <end position="244"/>
    </location>
</feature>
<keyword evidence="11" id="KW-1185">Reference proteome</keyword>
<dbReference type="PIRSF" id="PIRSF007764">
    <property type="entry name" value="Sld5"/>
    <property type="match status" value="1"/>
</dbReference>
<evidence type="ECO:0000256" key="7">
    <source>
        <dbReference type="SAM" id="MobiDB-lite"/>
    </source>
</evidence>
<evidence type="ECO:0000256" key="6">
    <source>
        <dbReference type="PIRNR" id="PIRNR007764"/>
    </source>
</evidence>
<evidence type="ECO:0000259" key="9">
    <source>
        <dbReference type="Pfam" id="PF16922"/>
    </source>
</evidence>
<dbReference type="InterPro" id="IPR036224">
    <property type="entry name" value="GINS_bundle-like_dom_sf"/>
</dbReference>
<name>A0A8H7B192_9PLEO</name>
<dbReference type="CDD" id="cd11711">
    <property type="entry name" value="GINS_A_Sld5"/>
    <property type="match status" value="1"/>
</dbReference>
<organism evidence="10 11">
    <name type="scientific">Alternaria burnsii</name>
    <dbReference type="NCBI Taxonomy" id="1187904"/>
    <lineage>
        <taxon>Eukaryota</taxon>
        <taxon>Fungi</taxon>
        <taxon>Dikarya</taxon>
        <taxon>Ascomycota</taxon>
        <taxon>Pezizomycotina</taxon>
        <taxon>Dothideomycetes</taxon>
        <taxon>Pleosporomycetidae</taxon>
        <taxon>Pleosporales</taxon>
        <taxon>Pleosporineae</taxon>
        <taxon>Pleosporaceae</taxon>
        <taxon>Alternaria</taxon>
        <taxon>Alternaria sect. Alternaria</taxon>
    </lineage>
</organism>
<dbReference type="InterPro" id="IPR008591">
    <property type="entry name" value="GINS_Sld5"/>
</dbReference>
<feature type="domain" description="GINS subunit" evidence="8">
    <location>
        <begin position="57"/>
        <end position="144"/>
    </location>
</feature>
<sequence>MDIDDLLAEVAVGSTPREVLDLQELTRCWVAERVAPEILPWPEELMGRVLERIQRQIELVEDQTGNMDPKTNFKLIIIQTELERFKFLVRSFLRARIKKIDSHPLHIQSLHTASLEMPFPLLSPSEYQYLTSHQALLSSHYTSSFLSQFPASLQRLDDTTGGISMIDKPDEDKAVFVRALRDVGEIFVEGTDRRFEMKRGDVWVVRWSAVAVCGYQSEEELETVDASDMAQDRPSSVTQEKYCV</sequence>
<dbReference type="Pfam" id="PF05916">
    <property type="entry name" value="Sld5"/>
    <property type="match status" value="1"/>
</dbReference>
<evidence type="ECO:0000259" key="8">
    <source>
        <dbReference type="Pfam" id="PF05916"/>
    </source>
</evidence>
<dbReference type="SUPFAM" id="SSF158573">
    <property type="entry name" value="GINS helical bundle-like"/>
    <property type="match status" value="1"/>
</dbReference>
<dbReference type="InterPro" id="IPR038749">
    <property type="entry name" value="Sld5_GINS_A"/>
</dbReference>
<keyword evidence="5 6" id="KW-0539">Nucleus</keyword>
<feature type="region of interest" description="Disordered" evidence="7">
    <location>
        <begin position="225"/>
        <end position="244"/>
    </location>
</feature>
<dbReference type="Gene3D" id="3.40.5.60">
    <property type="match status" value="1"/>
</dbReference>